<dbReference type="InterPro" id="IPR040562">
    <property type="entry name" value="PPL4"/>
</dbReference>
<dbReference type="Gene3D" id="1.10.1520.10">
    <property type="entry name" value="Ribonuclease III domain"/>
    <property type="match status" value="1"/>
</dbReference>
<protein>
    <submittedName>
        <fullName evidence="3">Dicer 1</fullName>
    </submittedName>
</protein>
<dbReference type="Pfam" id="PF18188">
    <property type="entry name" value="PPL4"/>
    <property type="match status" value="1"/>
</dbReference>
<evidence type="ECO:0000259" key="2">
    <source>
        <dbReference type="PROSITE" id="PS50142"/>
    </source>
</evidence>
<dbReference type="InterPro" id="IPR040715">
    <property type="entry name" value="KptA_kDICER"/>
</dbReference>
<feature type="compositionally biased region" description="Low complexity" evidence="1">
    <location>
        <begin position="831"/>
        <end position="844"/>
    </location>
</feature>
<evidence type="ECO:0000256" key="1">
    <source>
        <dbReference type="SAM" id="MobiDB-lite"/>
    </source>
</evidence>
<organism evidence="3">
    <name type="scientific">Zelonia costaricensis</name>
    <dbReference type="NCBI Taxonomy" id="372075"/>
    <lineage>
        <taxon>Eukaryota</taxon>
        <taxon>Discoba</taxon>
        <taxon>Euglenozoa</taxon>
        <taxon>Kinetoplastea</taxon>
        <taxon>Metakinetoplastina</taxon>
        <taxon>Trypanosomatida</taxon>
        <taxon>Trypanosomatidae</taxon>
        <taxon>Leishmaniinae</taxon>
        <taxon>Zelonia</taxon>
    </lineage>
</organism>
<dbReference type="GO" id="GO:0004525">
    <property type="term" value="F:ribonuclease III activity"/>
    <property type="evidence" value="ECO:0007669"/>
    <property type="project" value="InterPro"/>
</dbReference>
<feature type="compositionally biased region" description="Pro residues" evidence="1">
    <location>
        <begin position="2146"/>
        <end position="2156"/>
    </location>
</feature>
<gene>
    <name evidence="3" type="primary">DCL1</name>
</gene>
<feature type="compositionally biased region" description="Basic residues" evidence="1">
    <location>
        <begin position="906"/>
        <end position="917"/>
    </location>
</feature>
<dbReference type="PROSITE" id="PS50142">
    <property type="entry name" value="RNASE_3_2"/>
    <property type="match status" value="1"/>
</dbReference>
<feature type="region of interest" description="Disordered" evidence="1">
    <location>
        <begin position="43"/>
        <end position="66"/>
    </location>
</feature>
<accession>A0A1B2LUM8</accession>
<feature type="region of interest" description="Disordered" evidence="1">
    <location>
        <begin position="1071"/>
        <end position="1094"/>
    </location>
</feature>
<dbReference type="InterPro" id="IPR036389">
    <property type="entry name" value="RNase_III_sf"/>
</dbReference>
<dbReference type="Pfam" id="PF18176">
    <property type="entry name" value="KptA_kDCL"/>
    <property type="match status" value="1"/>
</dbReference>
<feature type="region of interest" description="Disordered" evidence="1">
    <location>
        <begin position="2142"/>
        <end position="2168"/>
    </location>
</feature>
<feature type="compositionally biased region" description="Low complexity" evidence="1">
    <location>
        <begin position="867"/>
        <end position="878"/>
    </location>
</feature>
<evidence type="ECO:0000313" key="3">
    <source>
        <dbReference type="EMBL" id="AOA52374.1"/>
    </source>
</evidence>
<dbReference type="SUPFAM" id="SSF69065">
    <property type="entry name" value="RNase III domain-like"/>
    <property type="match status" value="1"/>
</dbReference>
<sequence>MQRHVGGDALRSPSHGQHLLPPPFLYPLVSAFRSRLCAPLRDTPTCPSSRENTNEHTSARSRVLRRPVLPPPPPPLLCPSHALRVDAVLPESWVTACTAMLRDWLNPAALPGPAASTSSAGTVEDAFVGCLIPNITRAVPRPVLLRAVRLWLTQHAVLKSGTPEDFFARPDTFGWSAAPEFLRYWVAIVVQKFNKLMASEYAYSHPPPGVATEWLTFKTALLVKVEHLQNTFQQQLQDLAAVDATLPWRWSEEAPALDIFMALVFVLIFYERPAIAARAVAPVFLGILEQQEDNFTVVPQLLTYFIPHMSFQGIPFAERVAMVAKQLTLRGFQFQVAFTYADAEAAATASGGASRPSTPAAAGAHSPCSTELVPMSVQEVVQRMRDLSSTSKTAALHICSRIERDDGTASEATGLTFNKYLAAVVQECRAYYLRCKQAANKHQRNRETLLRLEPSDVHGVMRRLHKMLRFGSPHYEHFVQMSEWGNILRSDGWVPLSLIESELAAEAKGVVAQLPAQERLEIVETLLRQHDNFQRFQVDCCPLRKSPYYTQRCARSVYAHEIRNPPLYRQIICQPECLVRPDDATALGSLPLFGWVALSERPQRTLGAHPSLYCLFDNIPFFVVMPAEALGAFREYAECTPALKKYDEKLRKPTLWFAEVYLRALARDGAATVVDSGSASNTSSSSIATAGRGAGSLSSLTSTALTASSLLSIHSAATPASLALTEVYTKVQGESNAVTQRWYVFPQYYVKKLPKPAATEAAAEVNVAQARLAAARDTDFVVHRTAVSKAAPMLGLPKLFFTGRVAELRALRRGEVSRHTARDAEDDARSARAPPAEAATRSAAGTVGRAQEEEAAECEGLSRDDAAAAAAAPATADGANDDDDASDDERRAVMTASAVGESPAPSRRRRRRDRRRGTPLEFCPTSDAGDGGGETASSALDKPGAVGDELLARQQAALCEYAIVTYHASAAFLPDVVVRVRAAASGVDEDAISIRLSPLEPEAEYYSRCFPPSRMLALFDDYVAEAMREVVLDSEAGDDEGTREEGRAAAEWQRAARTGGATLRRALGPWGAQVPASPRPQPEAPGQPWGVQTAPQPGAALLNRAGGEVFDKAALLAALVRFIDGKSFSCVLEVRTRTESGIALPGCRQGVMELKAFARERGLQYALITKRSSHSTPAGDETAHASTGGATGEGGEAAYLPPSAHGRSSASPPQPSIAAESPEVVPDIEVYEFRKRVTWTARELGHVLSELQLQPGDIPVATLIEALTRECEDSTSNYELLEFIGDAVMDFLVAADACVLANVARQRASSSSSPGSPVSPAGVRWDPTLYPLPLPRHCWLDPNDAVTSVMDSSVTATVCRNHVLAKLLPPTVSRHFDEEHYPQLILKVRADVFEALLGAAYRSGLGFDRLRTLLRRLFSFLPAAVRAARAAHTDSTDVLFSALRGCPYTVDETVVERLILYRTTTVLEQAPQLLEVPGDAAKPAAAVNTHLASSLLPRIQGKEFATMFTTGVLVYSYRRLFFFDTARLHNRILHLFSERSIGYVNEIITNMTHLVLDLDKVHPRSWGLLSIIWDWYTAHYDCPAAAFALDSSGVSVVNGQWKDSCHVHFPQVTVSIETWASLVEHIRTAVVHHLTAKETRLRNSLLAQTSAYRVWLRPKTLAQLVHAAGGQPRPHLWDYCDAATLLTLRRTSRALRLSVLEHVAFVTQTLPGLAAFAELSTADDLYLGRAKENDDLAVVEYCGADAQTYPHRLVLPTAWVAQCRAAAGKDGAAPALFESAGAWDKLIDPDLFMSKKLRLYLNDKCDTKYGSENRPLVLDTLLVVSVAQHRLCRWSERDSHADRSGGVAGWLAQWPTRGIVEYHPQRHNQPALESSDLACLRRQRLDYARREERHRLRVCQRERGAGEAAASAHPCTAPSAAEWIDPIVWDGDHPCDDPAAGWVVECAHGSTLALSSLRTSEYRGTDQKLYASWVNCVPSTPGQSGAGNAPPAPLFNATGAADTLPSFSDVYEHRVTLPGQLECGSWTTWTNGCILRSRNTPASGVARTNAWSPAWWAFDPWQATATLFVATEPLLRLTNTDSLATALLPLSVAGGRGGMERFAQLFMPQVSYANVPAVKLRPESFGSHFFPLFPDTSVRKMEAPTPTTPAPLPARQPPTAAASSKTPVVKTASAPLERHVMSLTAGVAEVQAALRSAPAPAAFARLPRIVSLAPHVPDAVGPVWLARAVAYVFTATAARTELASLPVALCESNAVQAQLRAAVGCDTEPRRRLRTVPFTLSLQDFDEVRHWVKALGGSWPATLHRLFLVTSADLASAAAAPGDSLAVHVVGRRFRALWDTVLTATTSARDSAQVIVYVGSDALREALRGALTPTGRVLS</sequence>
<proteinExistence type="predicted"/>
<feature type="region of interest" description="Disordered" evidence="1">
    <location>
        <begin position="1171"/>
        <end position="1221"/>
    </location>
</feature>
<dbReference type="EMBL" id="KT377054">
    <property type="protein sequence ID" value="AOA52374.1"/>
    <property type="molecule type" value="Genomic_DNA"/>
</dbReference>
<feature type="compositionally biased region" description="Basic and acidic residues" evidence="1">
    <location>
        <begin position="814"/>
        <end position="830"/>
    </location>
</feature>
<name>A0A1B2LUM8_9TRYP</name>
<feature type="domain" description="RNase III" evidence="2">
    <location>
        <begin position="1244"/>
        <end position="1294"/>
    </location>
</feature>
<dbReference type="Pfam" id="PF18177">
    <property type="entry name" value="La_HTH_kDCL"/>
    <property type="match status" value="1"/>
</dbReference>
<reference evidence="3" key="1">
    <citation type="submission" date="2015-08" db="EMBL/GenBank/DDBJ databases">
        <title>Evidence for the evolutionary loss of RNAi key determinants in kinetoplastids as a multiple sporadic phenomenon.</title>
        <authorList>
            <person name="Matveyev A.V."/>
            <person name="Alves J.M.P."/>
            <person name="Serrano M.G."/>
            <person name="Lara A.M."/>
            <person name="Barton W.A."/>
            <person name="Beverly S.M."/>
            <person name="Teixeira M.M.G."/>
            <person name="Camargo E.P."/>
            <person name="Buck G.A."/>
        </authorList>
    </citation>
    <scope>NUCLEOTIDE SEQUENCE</scope>
    <source>
        <strain evidence="3">TCC169E</strain>
    </source>
</reference>
<feature type="compositionally biased region" description="Low complexity" evidence="1">
    <location>
        <begin position="1208"/>
        <end position="1221"/>
    </location>
</feature>
<dbReference type="GO" id="GO:0006396">
    <property type="term" value="P:RNA processing"/>
    <property type="evidence" value="ECO:0007669"/>
    <property type="project" value="InterPro"/>
</dbReference>
<feature type="region of interest" description="Disordered" evidence="1">
    <location>
        <begin position="814"/>
        <end position="940"/>
    </location>
</feature>
<dbReference type="InterPro" id="IPR040545">
    <property type="entry name" value="DICER_HTH"/>
</dbReference>
<dbReference type="InterPro" id="IPR000999">
    <property type="entry name" value="RNase_III_dom"/>
</dbReference>